<feature type="region of interest" description="Disordered" evidence="1">
    <location>
        <begin position="1"/>
        <end position="23"/>
    </location>
</feature>
<keyword evidence="3" id="KW-1185">Reference proteome</keyword>
<organism evidence="2 3">
    <name type="scientific">Dreissena polymorpha</name>
    <name type="common">Zebra mussel</name>
    <name type="synonym">Mytilus polymorpha</name>
    <dbReference type="NCBI Taxonomy" id="45954"/>
    <lineage>
        <taxon>Eukaryota</taxon>
        <taxon>Metazoa</taxon>
        <taxon>Spiralia</taxon>
        <taxon>Lophotrochozoa</taxon>
        <taxon>Mollusca</taxon>
        <taxon>Bivalvia</taxon>
        <taxon>Autobranchia</taxon>
        <taxon>Heteroconchia</taxon>
        <taxon>Euheterodonta</taxon>
        <taxon>Imparidentia</taxon>
        <taxon>Neoheterodontei</taxon>
        <taxon>Myida</taxon>
        <taxon>Dreissenoidea</taxon>
        <taxon>Dreissenidae</taxon>
        <taxon>Dreissena</taxon>
    </lineage>
</organism>
<protein>
    <submittedName>
        <fullName evidence="2">Uncharacterized protein</fullName>
    </submittedName>
</protein>
<evidence type="ECO:0000256" key="1">
    <source>
        <dbReference type="SAM" id="MobiDB-lite"/>
    </source>
</evidence>
<accession>A0A9D4HA82</accession>
<name>A0A9D4HA82_DREPO</name>
<gene>
    <name evidence="2" type="ORF">DPMN_130043</name>
</gene>
<dbReference type="EMBL" id="JAIWYP010000005">
    <property type="protein sequence ID" value="KAH3828092.1"/>
    <property type="molecule type" value="Genomic_DNA"/>
</dbReference>
<evidence type="ECO:0000313" key="2">
    <source>
        <dbReference type="EMBL" id="KAH3828092.1"/>
    </source>
</evidence>
<dbReference type="AlphaFoldDB" id="A0A9D4HA82"/>
<feature type="region of interest" description="Disordered" evidence="1">
    <location>
        <begin position="52"/>
        <end position="81"/>
    </location>
</feature>
<evidence type="ECO:0000313" key="3">
    <source>
        <dbReference type="Proteomes" id="UP000828390"/>
    </source>
</evidence>
<reference evidence="2" key="1">
    <citation type="journal article" date="2019" name="bioRxiv">
        <title>The Genome of the Zebra Mussel, Dreissena polymorpha: A Resource for Invasive Species Research.</title>
        <authorList>
            <person name="McCartney M.A."/>
            <person name="Auch B."/>
            <person name="Kono T."/>
            <person name="Mallez S."/>
            <person name="Zhang Y."/>
            <person name="Obille A."/>
            <person name="Becker A."/>
            <person name="Abrahante J.E."/>
            <person name="Garbe J."/>
            <person name="Badalamenti J.P."/>
            <person name="Herman A."/>
            <person name="Mangelson H."/>
            <person name="Liachko I."/>
            <person name="Sullivan S."/>
            <person name="Sone E.D."/>
            <person name="Koren S."/>
            <person name="Silverstein K.A.T."/>
            <person name="Beckman K.B."/>
            <person name="Gohl D.M."/>
        </authorList>
    </citation>
    <scope>NUCLEOTIDE SEQUENCE</scope>
    <source>
        <strain evidence="2">Duluth1</strain>
        <tissue evidence="2">Whole animal</tissue>
    </source>
</reference>
<feature type="compositionally biased region" description="Low complexity" evidence="1">
    <location>
        <begin position="69"/>
        <end position="81"/>
    </location>
</feature>
<reference evidence="2" key="2">
    <citation type="submission" date="2020-11" db="EMBL/GenBank/DDBJ databases">
        <authorList>
            <person name="McCartney M.A."/>
            <person name="Auch B."/>
            <person name="Kono T."/>
            <person name="Mallez S."/>
            <person name="Becker A."/>
            <person name="Gohl D.M."/>
            <person name="Silverstein K.A.T."/>
            <person name="Koren S."/>
            <person name="Bechman K.B."/>
            <person name="Herman A."/>
            <person name="Abrahante J.E."/>
            <person name="Garbe J."/>
        </authorList>
    </citation>
    <scope>NUCLEOTIDE SEQUENCE</scope>
    <source>
        <strain evidence="2">Duluth1</strain>
        <tissue evidence="2">Whole animal</tissue>
    </source>
</reference>
<comment type="caution">
    <text evidence="2">The sequence shown here is derived from an EMBL/GenBank/DDBJ whole genome shotgun (WGS) entry which is preliminary data.</text>
</comment>
<sequence length="81" mass="8848">MISDHDTSFSTWKPPMSHQKGSLHPAMFMDSADTYNSRSMFMDSSDTYNSREFSGVCSPPVPLRGAPGSNSLDDISSLSNP</sequence>
<dbReference type="Proteomes" id="UP000828390">
    <property type="component" value="Unassembled WGS sequence"/>
</dbReference>
<proteinExistence type="predicted"/>